<accession>A0A2L0ICM3</accession>
<dbReference type="AlphaFoldDB" id="A0A2L0ICM3"/>
<evidence type="ECO:0000313" key="2">
    <source>
        <dbReference type="Proteomes" id="UP000238365"/>
    </source>
</evidence>
<dbReference type="KEGG" id="pgz:C2E15_03805"/>
<evidence type="ECO:0000313" key="1">
    <source>
        <dbReference type="EMBL" id="AUX92294.1"/>
    </source>
</evidence>
<keyword evidence="2" id="KW-1185">Reference proteome</keyword>
<dbReference type="RefSeq" id="WP_104956193.1">
    <property type="nucleotide sequence ID" value="NZ_CP026377.1"/>
</dbReference>
<sequence length="110" mass="13132">MKLLNYIVRFPFPDWSELTDNDGKLIKKPICYCWLQMGEDKEVTYGFDNEIASDFLKTLFPKFLMVDEIGVKECLFNKLPLGEICFYDDGEKIEMLKKTFFEYFLNKKKK</sequence>
<organism evidence="1 2">
    <name type="scientific">Mixta gaviniae</name>
    <dbReference type="NCBI Taxonomy" id="665914"/>
    <lineage>
        <taxon>Bacteria</taxon>
        <taxon>Pseudomonadati</taxon>
        <taxon>Pseudomonadota</taxon>
        <taxon>Gammaproteobacteria</taxon>
        <taxon>Enterobacterales</taxon>
        <taxon>Erwiniaceae</taxon>
        <taxon>Mixta</taxon>
    </lineage>
</organism>
<dbReference type="Proteomes" id="UP000238365">
    <property type="component" value="Chromosome"/>
</dbReference>
<gene>
    <name evidence="1" type="ORF">C2E15_03805</name>
</gene>
<proteinExistence type="predicted"/>
<protein>
    <submittedName>
        <fullName evidence="1">Uncharacterized protein</fullName>
    </submittedName>
</protein>
<dbReference type="EMBL" id="CP026377">
    <property type="protein sequence ID" value="AUX92294.1"/>
    <property type="molecule type" value="Genomic_DNA"/>
</dbReference>
<name>A0A2L0ICM3_9GAMM</name>
<reference evidence="1 2" key="1">
    <citation type="submission" date="2018-01" db="EMBL/GenBank/DDBJ databases">
        <title>Complete and assembled Genome of Pantoea gaviniae DSM22758T.</title>
        <authorList>
            <person name="Stevens M.J.A."/>
            <person name="Zurfluh K."/>
            <person name="Stephan R."/>
        </authorList>
    </citation>
    <scope>NUCLEOTIDE SEQUENCE [LARGE SCALE GENOMIC DNA]</scope>
    <source>
        <strain evidence="1 2">DSM 22758</strain>
    </source>
</reference>